<proteinExistence type="predicted"/>
<dbReference type="Proteomes" id="UP000276834">
    <property type="component" value="Unassembled WGS sequence"/>
</dbReference>
<keyword evidence="2" id="KW-1185">Reference proteome</keyword>
<dbReference type="EMBL" id="QUSF01000005">
    <property type="protein sequence ID" value="RLW09143.1"/>
    <property type="molecule type" value="Genomic_DNA"/>
</dbReference>
<accession>A0A3L8SXC3</accession>
<protein>
    <submittedName>
        <fullName evidence="1">Uncharacterized protein</fullName>
    </submittedName>
</protein>
<dbReference type="AlphaFoldDB" id="A0A3L8SXC3"/>
<name>A0A3L8SXC3_CHLGU</name>
<organism evidence="1 2">
    <name type="scientific">Chloebia gouldiae</name>
    <name type="common">Gouldian finch</name>
    <name type="synonym">Erythrura gouldiae</name>
    <dbReference type="NCBI Taxonomy" id="44316"/>
    <lineage>
        <taxon>Eukaryota</taxon>
        <taxon>Metazoa</taxon>
        <taxon>Chordata</taxon>
        <taxon>Craniata</taxon>
        <taxon>Vertebrata</taxon>
        <taxon>Euteleostomi</taxon>
        <taxon>Archelosauria</taxon>
        <taxon>Archosauria</taxon>
        <taxon>Dinosauria</taxon>
        <taxon>Saurischia</taxon>
        <taxon>Theropoda</taxon>
        <taxon>Coelurosauria</taxon>
        <taxon>Aves</taxon>
        <taxon>Neognathae</taxon>
        <taxon>Neoaves</taxon>
        <taxon>Telluraves</taxon>
        <taxon>Australaves</taxon>
        <taxon>Passeriformes</taxon>
        <taxon>Passeroidea</taxon>
        <taxon>Passeridae</taxon>
        <taxon>Chloebia</taxon>
    </lineage>
</organism>
<gene>
    <name evidence="1" type="ORF">DV515_00002816</name>
</gene>
<sequence length="197" mass="21313">MPPVEGALGLGKPLLIPAGLGSASLSSGLQEALVKNYCASAVRLLERRPSPAHGHRTPSLAGGELRETVPQASGIYSKKVDPVRTRGVRKEAGSAIDLVSVPDIQRRAWTTGKKAKKALQRNSDGLMQSRTFNHSKFSIAATANVQVNYELPIFDKEQSSDLGWQASILAKVIGSEVNFLEIVLVKARENCEVMRPW</sequence>
<evidence type="ECO:0000313" key="1">
    <source>
        <dbReference type="EMBL" id="RLW09143.1"/>
    </source>
</evidence>
<feature type="non-terminal residue" evidence="1">
    <location>
        <position position="197"/>
    </location>
</feature>
<reference evidence="1 2" key="1">
    <citation type="journal article" date="2018" name="Proc. R. Soc. B">
        <title>A non-coding region near Follistatin controls head colour polymorphism in the Gouldian finch.</title>
        <authorList>
            <person name="Toomey M.B."/>
            <person name="Marques C.I."/>
            <person name="Andrade P."/>
            <person name="Araujo P.M."/>
            <person name="Sabatino S."/>
            <person name="Gazda M.A."/>
            <person name="Afonso S."/>
            <person name="Lopes R.J."/>
            <person name="Corbo J.C."/>
            <person name="Carneiro M."/>
        </authorList>
    </citation>
    <scope>NUCLEOTIDE SEQUENCE [LARGE SCALE GENOMIC DNA]</scope>
    <source>
        <strain evidence="1">Red01</strain>
        <tissue evidence="1">Muscle</tissue>
    </source>
</reference>
<evidence type="ECO:0000313" key="2">
    <source>
        <dbReference type="Proteomes" id="UP000276834"/>
    </source>
</evidence>
<comment type="caution">
    <text evidence="1">The sequence shown here is derived from an EMBL/GenBank/DDBJ whole genome shotgun (WGS) entry which is preliminary data.</text>
</comment>